<dbReference type="GeneID" id="4840599"/>
<evidence type="ECO:0000256" key="9">
    <source>
        <dbReference type="ARBA" id="ARBA00023136"/>
    </source>
</evidence>
<keyword evidence="5 11" id="KW-0963">Cytoplasm</keyword>
<keyword evidence="6 11" id="KW-0931">ER-Golgi transport</keyword>
<dbReference type="PIRSF" id="PIRSF016478">
    <property type="entry name" value="Coatomer_esu"/>
    <property type="match status" value="1"/>
</dbReference>
<reference evidence="12 13" key="1">
    <citation type="journal article" date="2007" name="Nat. Biotechnol.">
        <title>Genome sequence of the lignocellulose-bioconverting and xylose-fermenting yeast Pichia stipitis.</title>
        <authorList>
            <person name="Jeffries T.W."/>
            <person name="Grigoriev I.V."/>
            <person name="Grimwood J."/>
            <person name="Laplaza J.M."/>
            <person name="Aerts A."/>
            <person name="Salamov A."/>
            <person name="Schmutz J."/>
            <person name="Lindquist E."/>
            <person name="Dehal P."/>
            <person name="Shapiro H."/>
            <person name="Jin Y.S."/>
            <person name="Passoth V."/>
            <person name="Richardson P.M."/>
        </authorList>
    </citation>
    <scope>NUCLEOTIDE SEQUENCE [LARGE SCALE GENOMIC DNA]</scope>
    <source>
        <strain evidence="13">ATCC 58785 / CBS 6054 / NBRC 10063 / NRRL Y-11545</strain>
    </source>
</reference>
<dbReference type="Proteomes" id="UP000002258">
    <property type="component" value="Chromosome 7"/>
</dbReference>
<evidence type="ECO:0000256" key="7">
    <source>
        <dbReference type="ARBA" id="ARBA00022927"/>
    </source>
</evidence>
<dbReference type="HOGENOM" id="CLU_058871_0_0_1"/>
<dbReference type="AlphaFoldDB" id="A3LZI0"/>
<keyword evidence="9 11" id="KW-0472">Membrane</keyword>
<sequence>MDAFADSGELYTIRNQFYTNQHHKVRSYSLNQFSPENQLKALEYQIRSIIALEDDASSVIDDGKARFPGNEGLFQLLSAWNDLKSFGTDDSTYFDDVKTATYELQAVLTTLYVVKLDKDIDQAITFLTSYIDNTNTLNKYNEIEPFLILIQLHLVKGNFAAANKIFVNFANFPDSSRDNIIYQVMESWIEAIKGESDNINRSYSLYDELLSSDFDDDPQGKFKLLNVLFVLTIQLKHYPEAQELLLQIKALNQKPNADFIANQITFDYLVNGGANVDGLLNELKSLDITHPLVVDLEEKTTVFNDIVAKYQVEA</sequence>
<evidence type="ECO:0000313" key="13">
    <source>
        <dbReference type="Proteomes" id="UP000002258"/>
    </source>
</evidence>
<comment type="function">
    <text evidence="11">The coatomer is a cytosolic protein complex that binds to dilysine motifs and reversibly associates with Golgi non-clathrin-coated vesicles, which further mediate biosynthetic protein transport from the ER, via the Golgi up to the trans Golgi network. The coatomer complex is required for budding from Golgi membranes, and is essential for the retrograde Golgi-to-ER transport of dilysine-tagged proteins.</text>
</comment>
<dbReference type="OMA" id="TIRNQFF"/>
<dbReference type="GO" id="GO:0030126">
    <property type="term" value="C:COPI vesicle coat"/>
    <property type="evidence" value="ECO:0007669"/>
    <property type="project" value="TreeGrafter"/>
</dbReference>
<gene>
    <name evidence="12" type="ORF">PICST_63174</name>
</gene>
<evidence type="ECO:0000256" key="1">
    <source>
        <dbReference type="ARBA" id="ARBA00004255"/>
    </source>
</evidence>
<protein>
    <recommendedName>
        <fullName evidence="11">Coatomer subunit epsilon</fullName>
    </recommendedName>
</protein>
<dbReference type="InterPro" id="IPR011990">
    <property type="entry name" value="TPR-like_helical_dom_sf"/>
</dbReference>
<dbReference type="GO" id="GO:0006890">
    <property type="term" value="P:retrograde vesicle-mediated transport, Golgi to endoplasmic reticulum"/>
    <property type="evidence" value="ECO:0007669"/>
    <property type="project" value="UniProtKB-UniRule"/>
</dbReference>
<dbReference type="KEGG" id="pic:PICST_63174"/>
<dbReference type="Gene3D" id="1.25.40.10">
    <property type="entry name" value="Tetratricopeptide repeat domain"/>
    <property type="match status" value="1"/>
</dbReference>
<keyword evidence="7 11" id="KW-0653">Protein transport</keyword>
<evidence type="ECO:0000256" key="4">
    <source>
        <dbReference type="ARBA" id="ARBA00022448"/>
    </source>
</evidence>
<dbReference type="Pfam" id="PF04733">
    <property type="entry name" value="Coatomer_E"/>
    <property type="match status" value="1"/>
</dbReference>
<dbReference type="GO" id="GO:0000139">
    <property type="term" value="C:Golgi membrane"/>
    <property type="evidence" value="ECO:0007669"/>
    <property type="project" value="UniProtKB-SubCell"/>
</dbReference>
<dbReference type="GO" id="GO:0005198">
    <property type="term" value="F:structural molecule activity"/>
    <property type="evidence" value="ECO:0007669"/>
    <property type="project" value="UniProtKB-UniRule"/>
</dbReference>
<dbReference type="FunCoup" id="A3LZI0">
    <property type="interactions" value="240"/>
</dbReference>
<dbReference type="EMBL" id="CP000501">
    <property type="protein sequence ID" value="ABN68163.1"/>
    <property type="molecule type" value="Genomic_DNA"/>
</dbReference>
<keyword evidence="8 11" id="KW-0333">Golgi apparatus</keyword>
<evidence type="ECO:0000256" key="3">
    <source>
        <dbReference type="ARBA" id="ARBA00008827"/>
    </source>
</evidence>
<dbReference type="GO" id="GO:0015031">
    <property type="term" value="P:protein transport"/>
    <property type="evidence" value="ECO:0007669"/>
    <property type="project" value="UniProtKB-UniRule"/>
</dbReference>
<evidence type="ECO:0000256" key="5">
    <source>
        <dbReference type="ARBA" id="ARBA00022490"/>
    </source>
</evidence>
<dbReference type="RefSeq" id="XP_001386192.1">
    <property type="nucleotide sequence ID" value="XM_001386155.1"/>
</dbReference>
<organism evidence="12 13">
    <name type="scientific">Scheffersomyces stipitis (strain ATCC 58785 / CBS 6054 / NBRC 10063 / NRRL Y-11545)</name>
    <name type="common">Yeast</name>
    <name type="synonym">Pichia stipitis</name>
    <dbReference type="NCBI Taxonomy" id="322104"/>
    <lineage>
        <taxon>Eukaryota</taxon>
        <taxon>Fungi</taxon>
        <taxon>Dikarya</taxon>
        <taxon>Ascomycota</taxon>
        <taxon>Saccharomycotina</taxon>
        <taxon>Pichiomycetes</taxon>
        <taxon>Debaryomycetaceae</taxon>
        <taxon>Scheffersomyces</taxon>
    </lineage>
</organism>
<keyword evidence="4 11" id="KW-0813">Transport</keyword>
<evidence type="ECO:0000256" key="6">
    <source>
        <dbReference type="ARBA" id="ARBA00022892"/>
    </source>
</evidence>
<dbReference type="PANTHER" id="PTHR10805">
    <property type="entry name" value="COATOMER SUBUNIT EPSILON"/>
    <property type="match status" value="1"/>
</dbReference>
<evidence type="ECO:0000256" key="11">
    <source>
        <dbReference type="PIRNR" id="PIRNR016478"/>
    </source>
</evidence>
<proteinExistence type="inferred from homology"/>
<comment type="similarity">
    <text evidence="3 11">Belongs to the COPE family.</text>
</comment>
<dbReference type="InParanoid" id="A3LZI0"/>
<dbReference type="GO" id="GO:0006891">
    <property type="term" value="P:intra-Golgi vesicle-mediated transport"/>
    <property type="evidence" value="ECO:0007669"/>
    <property type="project" value="TreeGrafter"/>
</dbReference>
<keyword evidence="13" id="KW-1185">Reference proteome</keyword>
<dbReference type="InterPro" id="IPR006822">
    <property type="entry name" value="Coatomer_esu"/>
</dbReference>
<dbReference type="OrthoDB" id="310217at2759"/>
<dbReference type="PANTHER" id="PTHR10805:SF0">
    <property type="entry name" value="COATOMER SUBUNIT EPSILON"/>
    <property type="match status" value="1"/>
</dbReference>
<dbReference type="GO" id="GO:0006888">
    <property type="term" value="P:endoplasmic reticulum to Golgi vesicle-mediated transport"/>
    <property type="evidence" value="ECO:0007669"/>
    <property type="project" value="TreeGrafter"/>
</dbReference>
<comment type="subcellular location">
    <subcellularLocation>
        <location evidence="2">Cytoplasmic vesicle</location>
        <location evidence="2">COPI-coated vesicle membrane</location>
        <topology evidence="2">Peripheral membrane protein</topology>
        <orientation evidence="2">Cytoplasmic side</orientation>
    </subcellularLocation>
    <subcellularLocation>
        <location evidence="1">Golgi apparatus membrane</location>
        <topology evidence="1">Peripheral membrane protein</topology>
        <orientation evidence="1">Cytoplasmic side</orientation>
    </subcellularLocation>
</comment>
<dbReference type="eggNOG" id="KOG3081">
    <property type="taxonomic scope" value="Eukaryota"/>
</dbReference>
<accession>A3LZI0</accession>
<dbReference type="STRING" id="322104.A3LZI0"/>
<evidence type="ECO:0000313" key="12">
    <source>
        <dbReference type="EMBL" id="ABN68163.1"/>
    </source>
</evidence>
<keyword evidence="10 11" id="KW-0968">Cytoplasmic vesicle</keyword>
<evidence type="ECO:0000256" key="2">
    <source>
        <dbReference type="ARBA" id="ARBA00004347"/>
    </source>
</evidence>
<name>A3LZI0_PICST</name>
<evidence type="ECO:0000256" key="10">
    <source>
        <dbReference type="ARBA" id="ARBA00023329"/>
    </source>
</evidence>
<evidence type="ECO:0000256" key="8">
    <source>
        <dbReference type="ARBA" id="ARBA00023034"/>
    </source>
</evidence>